<sequence length="113" mass="12465">MKSNAAPALERGLFVRFAESDPEAADRRATWIEAHKLHLRQSDKDGFRILLSGPTQPGDDGNAAALVIGEAPSMSVFADFSERDPFVVHGIYNRIRLLRWTPTLVAVPGFAVY</sequence>
<evidence type="ECO:0000256" key="1">
    <source>
        <dbReference type="ARBA" id="ARBA00007689"/>
    </source>
</evidence>
<organism evidence="3 4">
    <name type="scientific">Rhizobium oryzicola</name>
    <dbReference type="NCBI Taxonomy" id="1232668"/>
    <lineage>
        <taxon>Bacteria</taxon>
        <taxon>Pseudomonadati</taxon>
        <taxon>Pseudomonadota</taxon>
        <taxon>Alphaproteobacteria</taxon>
        <taxon>Hyphomicrobiales</taxon>
        <taxon>Rhizobiaceae</taxon>
        <taxon>Rhizobium/Agrobacterium group</taxon>
        <taxon>Rhizobium</taxon>
    </lineage>
</organism>
<feature type="domain" description="YCII-related" evidence="2">
    <location>
        <begin position="13"/>
        <end position="101"/>
    </location>
</feature>
<reference evidence="3" key="2">
    <citation type="submission" date="2023-07" db="EMBL/GenBank/DDBJ databases">
        <authorList>
            <person name="Sun H."/>
        </authorList>
    </citation>
    <scope>NUCLEOTIDE SEQUENCE</scope>
    <source>
        <strain evidence="3">05753</strain>
    </source>
</reference>
<dbReference type="InterPro" id="IPR011008">
    <property type="entry name" value="Dimeric_a/b-barrel"/>
</dbReference>
<dbReference type="RefSeq" id="WP_302076829.1">
    <property type="nucleotide sequence ID" value="NZ_JAUKWQ010000003.1"/>
</dbReference>
<comment type="similarity">
    <text evidence="1">Belongs to the YciI family.</text>
</comment>
<evidence type="ECO:0000313" key="4">
    <source>
        <dbReference type="Proteomes" id="UP001169006"/>
    </source>
</evidence>
<dbReference type="EMBL" id="JAUKWQ010000003">
    <property type="protein sequence ID" value="MDO1582658.1"/>
    <property type="molecule type" value="Genomic_DNA"/>
</dbReference>
<gene>
    <name evidence="3" type="ORF">Q2T52_11245</name>
</gene>
<reference evidence="3" key="1">
    <citation type="journal article" date="2015" name="Int. J. Syst. Evol. Microbiol.">
        <title>Rhizobium oryzicola sp. nov., potential plant-growth-promoting endophytic bacteria isolated from rice roots.</title>
        <authorList>
            <person name="Zhang X.X."/>
            <person name="Gao J.S."/>
            <person name="Cao Y.H."/>
            <person name="Sheirdil R.A."/>
            <person name="Wang X.C."/>
            <person name="Zhang L."/>
        </authorList>
    </citation>
    <scope>NUCLEOTIDE SEQUENCE</scope>
    <source>
        <strain evidence="3">05753</strain>
    </source>
</reference>
<dbReference type="Gene3D" id="3.30.70.1060">
    <property type="entry name" value="Dimeric alpha+beta barrel"/>
    <property type="match status" value="1"/>
</dbReference>
<keyword evidence="4" id="KW-1185">Reference proteome</keyword>
<dbReference type="Pfam" id="PF03795">
    <property type="entry name" value="YCII"/>
    <property type="match status" value="1"/>
</dbReference>
<dbReference type="SUPFAM" id="SSF54909">
    <property type="entry name" value="Dimeric alpha+beta barrel"/>
    <property type="match status" value="1"/>
</dbReference>
<proteinExistence type="inferred from homology"/>
<name>A0ABT8SW52_9HYPH</name>
<protein>
    <submittedName>
        <fullName evidence="3">YciI family protein</fullName>
    </submittedName>
</protein>
<evidence type="ECO:0000313" key="3">
    <source>
        <dbReference type="EMBL" id="MDO1582658.1"/>
    </source>
</evidence>
<evidence type="ECO:0000259" key="2">
    <source>
        <dbReference type="Pfam" id="PF03795"/>
    </source>
</evidence>
<dbReference type="InterPro" id="IPR005545">
    <property type="entry name" value="YCII"/>
</dbReference>
<accession>A0ABT8SW52</accession>
<dbReference type="Proteomes" id="UP001169006">
    <property type="component" value="Unassembled WGS sequence"/>
</dbReference>
<comment type="caution">
    <text evidence="3">The sequence shown here is derived from an EMBL/GenBank/DDBJ whole genome shotgun (WGS) entry which is preliminary data.</text>
</comment>